<dbReference type="EMBL" id="CAXLJM020000154">
    <property type="protein sequence ID" value="CAL8143302.1"/>
    <property type="molecule type" value="Genomic_DNA"/>
</dbReference>
<keyword evidence="1" id="KW-0472">Membrane</keyword>
<comment type="caution">
    <text evidence="2">The sequence shown here is derived from an EMBL/GenBank/DDBJ whole genome shotgun (WGS) entry which is preliminary data.</text>
</comment>
<feature type="transmembrane region" description="Helical" evidence="1">
    <location>
        <begin position="330"/>
        <end position="353"/>
    </location>
</feature>
<feature type="transmembrane region" description="Helical" evidence="1">
    <location>
        <begin position="167"/>
        <end position="185"/>
    </location>
</feature>
<evidence type="ECO:0008006" key="4">
    <source>
        <dbReference type="Google" id="ProtNLM"/>
    </source>
</evidence>
<protein>
    <recommendedName>
        <fullName evidence="4">Gustatory receptor</fullName>
    </recommendedName>
</protein>
<keyword evidence="1" id="KW-1133">Transmembrane helix</keyword>
<feature type="transmembrane region" description="Helical" evidence="1">
    <location>
        <begin position="51"/>
        <end position="69"/>
    </location>
</feature>
<gene>
    <name evidence="2" type="ORF">ODALV1_LOCUS29443</name>
</gene>
<feature type="transmembrane region" description="Helical" evidence="1">
    <location>
        <begin position="241"/>
        <end position="261"/>
    </location>
</feature>
<reference evidence="2 3" key="1">
    <citation type="submission" date="2024-08" db="EMBL/GenBank/DDBJ databases">
        <authorList>
            <person name="Cucini C."/>
            <person name="Frati F."/>
        </authorList>
    </citation>
    <scope>NUCLEOTIDE SEQUENCE [LARGE SCALE GENOMIC DNA]</scope>
</reference>
<organism evidence="2 3">
    <name type="scientific">Orchesella dallaii</name>
    <dbReference type="NCBI Taxonomy" id="48710"/>
    <lineage>
        <taxon>Eukaryota</taxon>
        <taxon>Metazoa</taxon>
        <taxon>Ecdysozoa</taxon>
        <taxon>Arthropoda</taxon>
        <taxon>Hexapoda</taxon>
        <taxon>Collembola</taxon>
        <taxon>Entomobryomorpha</taxon>
        <taxon>Entomobryoidea</taxon>
        <taxon>Orchesellidae</taxon>
        <taxon>Orchesellinae</taxon>
        <taxon>Orchesella</taxon>
    </lineage>
</organism>
<accession>A0ABP1S4J6</accession>
<name>A0ABP1S4J6_9HEXA</name>
<sequence length="426" mass="49122">MDIESSLNTTFTQRFLTASKLCFGSTIFTFSSTENKLLTIGTRSSLYQRIFGVRLIIALCMITLSIFQAREYHLNHKRSTSSSTSSESETSASSSFHINTLLQAMFFISCHLSFIYIGWTHLKKQREMVNLHNAMINFEHQELSVESIYQEDREGERVCKFILQNTAMNVFAVMFGRVVATYHYTCMPDLAGYFLLEECQLRNDTAIEIRPSEAPETSLEAVLTPSLKLGIVFINWVQLSLFYIGFNLDIICFTYIPSFFFNKTLRFLSRMIGIRHKNKVKKVQLLRQIQLLLISYNDIHKRFGVVCIVGQSVVLLTICSYALIRLGDNLMPIHFIFFLAAAIQAFVTIMFVFGEMGKVYQTSEMVLEQGKKVVELQKDPWFRRVLRSWPKQKIRMGEVNYLDSLTPFNMANFSISLTVNMLLMET</sequence>
<feature type="transmembrane region" description="Helical" evidence="1">
    <location>
        <begin position="101"/>
        <end position="119"/>
    </location>
</feature>
<feature type="transmembrane region" description="Helical" evidence="1">
    <location>
        <begin position="303"/>
        <end position="324"/>
    </location>
</feature>
<keyword evidence="1" id="KW-0812">Transmembrane</keyword>
<evidence type="ECO:0000313" key="2">
    <source>
        <dbReference type="EMBL" id="CAL8143302.1"/>
    </source>
</evidence>
<keyword evidence="3" id="KW-1185">Reference proteome</keyword>
<evidence type="ECO:0000313" key="3">
    <source>
        <dbReference type="Proteomes" id="UP001642540"/>
    </source>
</evidence>
<proteinExistence type="predicted"/>
<evidence type="ECO:0000256" key="1">
    <source>
        <dbReference type="SAM" id="Phobius"/>
    </source>
</evidence>
<dbReference type="Proteomes" id="UP001642540">
    <property type="component" value="Unassembled WGS sequence"/>
</dbReference>